<dbReference type="Proteomes" id="UP000784294">
    <property type="component" value="Unassembled WGS sequence"/>
</dbReference>
<dbReference type="AlphaFoldDB" id="A0A3S4ZW91"/>
<protein>
    <submittedName>
        <fullName evidence="1">Uncharacterized protein</fullName>
    </submittedName>
</protein>
<evidence type="ECO:0000313" key="1">
    <source>
        <dbReference type="EMBL" id="VEL13580.1"/>
    </source>
</evidence>
<reference evidence="1" key="1">
    <citation type="submission" date="2018-11" db="EMBL/GenBank/DDBJ databases">
        <authorList>
            <consortium name="Pathogen Informatics"/>
        </authorList>
    </citation>
    <scope>NUCLEOTIDE SEQUENCE</scope>
</reference>
<gene>
    <name evidence="1" type="ORF">PXEA_LOCUS7020</name>
</gene>
<organism evidence="1 2">
    <name type="scientific">Protopolystoma xenopodis</name>
    <dbReference type="NCBI Taxonomy" id="117903"/>
    <lineage>
        <taxon>Eukaryota</taxon>
        <taxon>Metazoa</taxon>
        <taxon>Spiralia</taxon>
        <taxon>Lophotrochozoa</taxon>
        <taxon>Platyhelminthes</taxon>
        <taxon>Monogenea</taxon>
        <taxon>Polyopisthocotylea</taxon>
        <taxon>Polystomatidea</taxon>
        <taxon>Polystomatidae</taxon>
        <taxon>Protopolystoma</taxon>
    </lineage>
</organism>
<comment type="caution">
    <text evidence="1">The sequence shown here is derived from an EMBL/GenBank/DDBJ whole genome shotgun (WGS) entry which is preliminary data.</text>
</comment>
<dbReference type="EMBL" id="CAAALY010018225">
    <property type="protein sequence ID" value="VEL13580.1"/>
    <property type="molecule type" value="Genomic_DNA"/>
</dbReference>
<sequence>MVRPKRLLETLSPGGPDLKSVIGPVTSCRVSSPAPTSTRESGCEIGPLGLISLGQQKVRLVSVRLTEVA</sequence>
<evidence type="ECO:0000313" key="2">
    <source>
        <dbReference type="Proteomes" id="UP000784294"/>
    </source>
</evidence>
<proteinExistence type="predicted"/>
<accession>A0A3S4ZW91</accession>
<name>A0A3S4ZW91_9PLAT</name>
<keyword evidence="2" id="KW-1185">Reference proteome</keyword>